<comment type="caution">
    <text evidence="1">The sequence shown here is derived from an EMBL/GenBank/DDBJ whole genome shotgun (WGS) entry which is preliminary data.</text>
</comment>
<name>A0A1J9PUZ8_9EURO</name>
<evidence type="ECO:0000313" key="2">
    <source>
        <dbReference type="Proteomes" id="UP000242791"/>
    </source>
</evidence>
<protein>
    <submittedName>
        <fullName evidence="1">Uncharacterized protein</fullName>
    </submittedName>
</protein>
<dbReference type="Proteomes" id="UP000242791">
    <property type="component" value="Unassembled WGS sequence"/>
</dbReference>
<organism evidence="1 2">
    <name type="scientific">Blastomyces percursus</name>
    <dbReference type="NCBI Taxonomy" id="1658174"/>
    <lineage>
        <taxon>Eukaryota</taxon>
        <taxon>Fungi</taxon>
        <taxon>Dikarya</taxon>
        <taxon>Ascomycota</taxon>
        <taxon>Pezizomycotina</taxon>
        <taxon>Eurotiomycetes</taxon>
        <taxon>Eurotiomycetidae</taxon>
        <taxon>Onygenales</taxon>
        <taxon>Ajellomycetaceae</taxon>
        <taxon>Blastomyces</taxon>
    </lineage>
</organism>
<sequence length="113" mass="12462">MGGIKKFLLTGIEFTMGHPADLKKFFKPTVARGKTVCPKPPADLLSLGFGGITTRWRENHGGTYSVMTNISIFEGVEVDKEIFERQARDVLEKSNLGGTAVSCVRENLLNVYN</sequence>
<dbReference type="AlphaFoldDB" id="A0A1J9PUZ8"/>
<reference evidence="1 2" key="1">
    <citation type="submission" date="2015-08" db="EMBL/GenBank/DDBJ databases">
        <title>Emmonsia species relationships and genome sequence.</title>
        <authorList>
            <person name="Cuomo C.A."/>
            <person name="Schwartz I.S."/>
            <person name="Kenyon C."/>
            <person name="De Hoog G.S."/>
            <person name="Govender N.P."/>
            <person name="Botha A."/>
            <person name="Moreno L."/>
            <person name="De Vries M."/>
            <person name="Munoz J.F."/>
            <person name="Stielow J.B."/>
        </authorList>
    </citation>
    <scope>NUCLEOTIDE SEQUENCE [LARGE SCALE GENOMIC DNA]</scope>
    <source>
        <strain evidence="1 2">EI222</strain>
    </source>
</reference>
<dbReference type="EMBL" id="LGTZ01001997">
    <property type="protein sequence ID" value="OJD20216.1"/>
    <property type="molecule type" value="Genomic_DNA"/>
</dbReference>
<dbReference type="VEuPathDB" id="FungiDB:ACJ73_08450"/>
<gene>
    <name evidence="1" type="ORF">ACJ73_08450</name>
</gene>
<accession>A0A1J9PUZ8</accession>
<keyword evidence="2" id="KW-1185">Reference proteome</keyword>
<proteinExistence type="predicted"/>
<evidence type="ECO:0000313" key="1">
    <source>
        <dbReference type="EMBL" id="OJD20216.1"/>
    </source>
</evidence>